<keyword evidence="4" id="KW-1185">Reference proteome</keyword>
<dbReference type="InterPro" id="IPR058580">
    <property type="entry name" value="DUF2828"/>
</dbReference>
<dbReference type="InterPro" id="IPR011205">
    <property type="entry name" value="UCP015417_vWA"/>
</dbReference>
<protein>
    <recommendedName>
        <fullName evidence="2">DUF2828 domain-containing protein</fullName>
    </recommendedName>
</protein>
<organism evidence="3 4">
    <name type="scientific">Bemisia tabaci</name>
    <name type="common">Sweetpotato whitefly</name>
    <name type="synonym">Aleurodes tabaci</name>
    <dbReference type="NCBI Taxonomy" id="7038"/>
    <lineage>
        <taxon>Eukaryota</taxon>
        <taxon>Metazoa</taxon>
        <taxon>Ecdysozoa</taxon>
        <taxon>Arthropoda</taxon>
        <taxon>Hexapoda</taxon>
        <taxon>Insecta</taxon>
        <taxon>Pterygota</taxon>
        <taxon>Neoptera</taxon>
        <taxon>Paraneoptera</taxon>
        <taxon>Hemiptera</taxon>
        <taxon>Sternorrhyncha</taxon>
        <taxon>Aleyrodoidea</taxon>
        <taxon>Aleyrodidae</taxon>
        <taxon>Aleyrodinae</taxon>
        <taxon>Bemisia</taxon>
    </lineage>
</organism>
<dbReference type="EMBL" id="OU963871">
    <property type="protein sequence ID" value="CAH0383588.1"/>
    <property type="molecule type" value="Genomic_DNA"/>
</dbReference>
<reference evidence="3" key="1">
    <citation type="submission" date="2021-12" db="EMBL/GenBank/DDBJ databases">
        <authorList>
            <person name="King R."/>
        </authorList>
    </citation>
    <scope>NUCLEOTIDE SEQUENCE</scope>
</reference>
<accession>A0A9P0A552</accession>
<dbReference type="Pfam" id="PF11443">
    <property type="entry name" value="DUF2828"/>
    <property type="match status" value="1"/>
</dbReference>
<proteinExistence type="predicted"/>
<evidence type="ECO:0000256" key="1">
    <source>
        <dbReference type="SAM" id="MobiDB-lite"/>
    </source>
</evidence>
<evidence type="ECO:0000313" key="3">
    <source>
        <dbReference type="EMBL" id="CAH0383588.1"/>
    </source>
</evidence>
<feature type="domain" description="DUF2828" evidence="2">
    <location>
        <begin position="172"/>
        <end position="393"/>
    </location>
</feature>
<dbReference type="Proteomes" id="UP001152759">
    <property type="component" value="Chromosome 10"/>
</dbReference>
<name>A0A9P0A552_BEMTA</name>
<evidence type="ECO:0000259" key="2">
    <source>
        <dbReference type="Pfam" id="PF11443"/>
    </source>
</evidence>
<dbReference type="AlphaFoldDB" id="A0A9P0A552"/>
<evidence type="ECO:0000313" key="4">
    <source>
        <dbReference type="Proteomes" id="UP001152759"/>
    </source>
</evidence>
<gene>
    <name evidence="3" type="ORF">BEMITA_LOCUS3026</name>
</gene>
<feature type="region of interest" description="Disordered" evidence="1">
    <location>
        <begin position="68"/>
        <end position="95"/>
    </location>
</feature>
<dbReference type="PANTHER" id="PTHR31373:SF27">
    <property type="entry name" value="TROVE DOMAIN-CONTAINING PROTEIN"/>
    <property type="match status" value="1"/>
</dbReference>
<dbReference type="PANTHER" id="PTHR31373">
    <property type="entry name" value="OS06G0652100 PROTEIN"/>
    <property type="match status" value="1"/>
</dbReference>
<sequence length="447" mass="50265">MGSLGPRIVASRRLSQKAMKLLGPPEIAEAIANHTPSHDEPLDDPSHYSHAHHAVPEAQATTPQKILTKTNPQHTPTPATLARGSPIPPGYILEKRAPHNPQAHLQPARHPRQGQIRQDQLPHRFALAVQAPPGNLLRNLPKAAAHFGCIKDMPELLRRVVSGDVTFPTPRKTSQKSRAERRLQEAVTAVVTYEKDERYRRLYDVIAEYFAITLAADLKALETERKRLTLAAKWCPSPDASYDLTTCLCEGIAKRMFPAEELGNGDGIDDVQHAYRARDALRKRVLVPLRSALQIPEIYISARRWNDLPYERVPSVAMKTYKELFLKRDVERFKEFLDKVSKGEKKIAAGALLPHEIVVAVRKASLNDDAESTRVLELQWERIVADTRKAGTLGRTLAVCDVSGSMYWYPDGRLHSLGDTPRRVHVAPVERKTLDVPFQPLVPRRQR</sequence>
<feature type="compositionally biased region" description="Polar residues" evidence="1">
    <location>
        <begin position="68"/>
        <end position="78"/>
    </location>
</feature>